<organism evidence="2 3">
    <name type="scientific">SAR86 cluster bacterium</name>
    <dbReference type="NCBI Taxonomy" id="2030880"/>
    <lineage>
        <taxon>Bacteria</taxon>
        <taxon>Pseudomonadati</taxon>
        <taxon>Pseudomonadota</taxon>
        <taxon>Gammaproteobacteria</taxon>
        <taxon>SAR86 cluster</taxon>
    </lineage>
</organism>
<dbReference type="InterPro" id="IPR052919">
    <property type="entry name" value="TA_system_RNase"/>
</dbReference>
<evidence type="ECO:0000313" key="2">
    <source>
        <dbReference type="EMBL" id="PCJ18122.1"/>
    </source>
</evidence>
<dbReference type="PANTHER" id="PTHR36173">
    <property type="entry name" value="RIBONUCLEASE VAPC16-RELATED"/>
    <property type="match status" value="1"/>
</dbReference>
<evidence type="ECO:0000259" key="1">
    <source>
        <dbReference type="Pfam" id="PF01850"/>
    </source>
</evidence>
<dbReference type="PANTHER" id="PTHR36173:SF2">
    <property type="entry name" value="RIBONUCLEASE VAPC16"/>
    <property type="match status" value="1"/>
</dbReference>
<feature type="domain" description="PIN" evidence="1">
    <location>
        <begin position="3"/>
        <end position="115"/>
    </location>
</feature>
<evidence type="ECO:0000313" key="3">
    <source>
        <dbReference type="Proteomes" id="UP000218327"/>
    </source>
</evidence>
<dbReference type="Pfam" id="PF01850">
    <property type="entry name" value="PIN"/>
    <property type="match status" value="1"/>
</dbReference>
<dbReference type="EMBL" id="NVVJ01000102">
    <property type="protein sequence ID" value="PCJ18122.1"/>
    <property type="molecule type" value="Genomic_DNA"/>
</dbReference>
<dbReference type="InterPro" id="IPR029060">
    <property type="entry name" value="PIN-like_dom_sf"/>
</dbReference>
<accession>A0A2A5AFM0</accession>
<sequence length="124" mass="14211">MNIIIDTHIYLWALSDPEKLTPNFRAELETPTNTIFVSAITVAEIMIKSSIGKLDVSFDPEEMATRSGFELLDFSARDALPLKELPFHHRDPFDRMLISQGISRDYNLMTQDPKFGMYDCKLLV</sequence>
<dbReference type="Proteomes" id="UP000218327">
    <property type="component" value="Unassembled WGS sequence"/>
</dbReference>
<name>A0A2A5AFM0_9GAMM</name>
<dbReference type="SUPFAM" id="SSF88723">
    <property type="entry name" value="PIN domain-like"/>
    <property type="match status" value="1"/>
</dbReference>
<dbReference type="InterPro" id="IPR002716">
    <property type="entry name" value="PIN_dom"/>
</dbReference>
<protein>
    <submittedName>
        <fullName evidence="2">PIN domain nuclease</fullName>
    </submittedName>
</protein>
<proteinExistence type="predicted"/>
<reference evidence="3" key="1">
    <citation type="submission" date="2017-08" db="EMBL/GenBank/DDBJ databases">
        <title>A dynamic microbial community with high functional redundancy inhabits the cold, oxic subseafloor aquifer.</title>
        <authorList>
            <person name="Tully B.J."/>
            <person name="Wheat C.G."/>
            <person name="Glazer B.T."/>
            <person name="Huber J.A."/>
        </authorList>
    </citation>
    <scope>NUCLEOTIDE SEQUENCE [LARGE SCALE GENOMIC DNA]</scope>
</reference>
<dbReference type="Gene3D" id="3.40.50.1010">
    <property type="entry name" value="5'-nuclease"/>
    <property type="match status" value="1"/>
</dbReference>
<comment type="caution">
    <text evidence="2">The sequence shown here is derived from an EMBL/GenBank/DDBJ whole genome shotgun (WGS) entry which is preliminary data.</text>
</comment>
<dbReference type="AlphaFoldDB" id="A0A2A5AFM0"/>
<gene>
    <name evidence="2" type="ORF">COA96_17255</name>
</gene>
<dbReference type="InterPro" id="IPR041705">
    <property type="entry name" value="PIN_Sll0205"/>
</dbReference>
<dbReference type="CDD" id="cd09872">
    <property type="entry name" value="PIN_Sll0205-like"/>
    <property type="match status" value="1"/>
</dbReference>